<feature type="binding site" evidence="4">
    <location>
        <position position="6"/>
    </location>
    <ligand>
        <name>a divalent metal cation</name>
        <dbReference type="ChEBI" id="CHEBI:60240"/>
        <label>1</label>
    </ligand>
</feature>
<dbReference type="KEGG" id="cbx:Cenrod_0666"/>
<dbReference type="PANTHER" id="PTHR46124:SF2">
    <property type="entry name" value="D-AMINOACYL-TRNA DEACYLASE"/>
    <property type="match status" value="1"/>
</dbReference>
<evidence type="ECO:0000313" key="5">
    <source>
        <dbReference type="EMBL" id="AGX86773.1"/>
    </source>
</evidence>
<dbReference type="Gene3D" id="3.20.20.140">
    <property type="entry name" value="Metal-dependent hydrolases"/>
    <property type="match status" value="1"/>
</dbReference>
<evidence type="ECO:0000256" key="4">
    <source>
        <dbReference type="PIRSR" id="PIRSR005902-1"/>
    </source>
</evidence>
<dbReference type="InterPro" id="IPR032466">
    <property type="entry name" value="Metal_Hydrolase"/>
</dbReference>
<dbReference type="PROSITE" id="PS01090">
    <property type="entry name" value="TATD_2"/>
    <property type="match status" value="1"/>
</dbReference>
<organism evidence="5 6">
    <name type="scientific">Candidatus Symbiobacter mobilis CR</name>
    <dbReference type="NCBI Taxonomy" id="946483"/>
    <lineage>
        <taxon>Bacteria</taxon>
        <taxon>Pseudomonadati</taxon>
        <taxon>Pseudomonadota</taxon>
        <taxon>Betaproteobacteria</taxon>
        <taxon>Burkholderiales</taxon>
        <taxon>Comamonadaceae</taxon>
    </lineage>
</organism>
<dbReference type="PIRSF" id="PIRSF005902">
    <property type="entry name" value="DNase_TatD"/>
    <property type="match status" value="1"/>
</dbReference>
<feature type="binding site" evidence="4">
    <location>
        <position position="131"/>
    </location>
    <ligand>
        <name>a divalent metal cation</name>
        <dbReference type="ChEBI" id="CHEBI:60240"/>
        <label>2</label>
    </ligand>
</feature>
<keyword evidence="3" id="KW-0378">Hydrolase</keyword>
<dbReference type="Proteomes" id="UP000017184">
    <property type="component" value="Chromosome"/>
</dbReference>
<dbReference type="PATRIC" id="fig|946483.4.peg.665"/>
<comment type="similarity">
    <text evidence="1">Belongs to the metallo-dependent hydrolases superfamily. TatD-type hydrolase family.</text>
</comment>
<dbReference type="InterPro" id="IPR015991">
    <property type="entry name" value="TatD/YcfH-like"/>
</dbReference>
<dbReference type="SUPFAM" id="SSF51556">
    <property type="entry name" value="Metallo-dependent hydrolases"/>
    <property type="match status" value="1"/>
</dbReference>
<evidence type="ECO:0000256" key="2">
    <source>
        <dbReference type="ARBA" id="ARBA00022723"/>
    </source>
</evidence>
<keyword evidence="2 4" id="KW-0479">Metal-binding</keyword>
<dbReference type="Pfam" id="PF01026">
    <property type="entry name" value="TatD_DNase"/>
    <property type="match status" value="1"/>
</dbReference>
<feature type="binding site" evidence="4">
    <location>
        <position position="160"/>
    </location>
    <ligand>
        <name>a divalent metal cation</name>
        <dbReference type="ChEBI" id="CHEBI:60240"/>
        <label>2</label>
    </ligand>
</feature>
<dbReference type="InterPro" id="IPR001130">
    <property type="entry name" value="TatD-like"/>
</dbReference>
<proteinExistence type="inferred from homology"/>
<protein>
    <submittedName>
        <fullName evidence="5">Mg-dependent DNase</fullName>
    </submittedName>
</protein>
<evidence type="ECO:0000256" key="3">
    <source>
        <dbReference type="ARBA" id="ARBA00022801"/>
    </source>
</evidence>
<feature type="binding site" evidence="4">
    <location>
        <position position="210"/>
    </location>
    <ligand>
        <name>a divalent metal cation</name>
        <dbReference type="ChEBI" id="CHEBI:60240"/>
        <label>1</label>
    </ligand>
</feature>
<feature type="binding site" evidence="4">
    <location>
        <position position="8"/>
    </location>
    <ligand>
        <name>a divalent metal cation</name>
        <dbReference type="ChEBI" id="CHEBI:60240"/>
        <label>1</label>
    </ligand>
</feature>
<evidence type="ECO:0000313" key="6">
    <source>
        <dbReference type="Proteomes" id="UP000017184"/>
    </source>
</evidence>
<evidence type="ECO:0000256" key="1">
    <source>
        <dbReference type="ARBA" id="ARBA00009275"/>
    </source>
</evidence>
<dbReference type="EMBL" id="CP004885">
    <property type="protein sequence ID" value="AGX86773.1"/>
    <property type="molecule type" value="Genomic_DNA"/>
</dbReference>
<dbReference type="GO" id="GO:0046872">
    <property type="term" value="F:metal ion binding"/>
    <property type="evidence" value="ECO:0007669"/>
    <property type="project" value="UniProtKB-KW"/>
</dbReference>
<dbReference type="InterPro" id="IPR018228">
    <property type="entry name" value="DNase_TatD-rel_CS"/>
</dbReference>
<dbReference type="OrthoDB" id="9810005at2"/>
<name>U5N933_9BURK</name>
<dbReference type="RefSeq" id="WP_022771594.1">
    <property type="nucleotide sequence ID" value="NC_022576.1"/>
</dbReference>
<dbReference type="CDD" id="cd01310">
    <property type="entry name" value="TatD_DNAse"/>
    <property type="match status" value="1"/>
</dbReference>
<accession>U5N933</accession>
<dbReference type="FunFam" id="3.20.20.140:FF:000005">
    <property type="entry name" value="TatD family hydrolase"/>
    <property type="match status" value="1"/>
</dbReference>
<sequence>MYCDSHCHLDFPELLPRLAWIRDAMRTANVGRALCVATKLEGFETVYRLASECEELWCTVGVHPDYEDVEEPFLDTLVRLGSRERVVGVGETGLDYSRLGNRSVEQMQWQRDRFCVHIRAARSLGKPLVVHMRSATDDTLRLLQGEGEDGSAGCAGGVFHCFTETADIARKVLDMGFHISLSGILTFKNAVILREVAAMVPLDRVLIETDSPYLAPVPHRGKVNDPSLVCWVGAELARIKGIDESIVAEHTTRNFERLFLRGAATSTASSAASISASSVAPGHA</sequence>
<dbReference type="GO" id="GO:0016788">
    <property type="term" value="F:hydrolase activity, acting on ester bonds"/>
    <property type="evidence" value="ECO:0007669"/>
    <property type="project" value="InterPro"/>
</dbReference>
<dbReference type="AlphaFoldDB" id="U5N933"/>
<dbReference type="NCBIfam" id="TIGR00010">
    <property type="entry name" value="YchF/TatD family DNA exonuclease"/>
    <property type="match status" value="1"/>
</dbReference>
<feature type="binding site" evidence="4">
    <location>
        <position position="91"/>
    </location>
    <ligand>
        <name>a divalent metal cation</name>
        <dbReference type="ChEBI" id="CHEBI:60240"/>
        <label>1</label>
    </ligand>
</feature>
<gene>
    <name evidence="5" type="primary">tatD-2</name>
    <name evidence="5" type="ORF">Cenrod_0666</name>
</gene>
<dbReference type="PANTHER" id="PTHR46124">
    <property type="entry name" value="D-AMINOACYL-TRNA DEACYLASE"/>
    <property type="match status" value="1"/>
</dbReference>
<dbReference type="GO" id="GO:0005829">
    <property type="term" value="C:cytosol"/>
    <property type="evidence" value="ECO:0007669"/>
    <property type="project" value="TreeGrafter"/>
</dbReference>
<keyword evidence="6" id="KW-1185">Reference proteome</keyword>
<reference evidence="5 6" key="1">
    <citation type="journal article" date="2013" name="Genome Biol.">
        <title>Genomic analysis reveals key aspects of prokaryotic symbiosis in the phototrophic consortium "Chlorochromatium aggregatum".</title>
        <authorList>
            <person name="Liu Z."/>
            <person name="Muller J."/>
            <person name="Li T."/>
            <person name="Alvey R.M."/>
            <person name="Vogl K."/>
            <person name="Frigaard N.U."/>
            <person name="Rockwell N.C."/>
            <person name="Boyd E.S."/>
            <person name="Tomsho L.P."/>
            <person name="Schuster S.C."/>
            <person name="Henke P."/>
            <person name="Rohde M."/>
            <person name="Overmann J."/>
            <person name="Bryant D.A."/>
        </authorList>
    </citation>
    <scope>NUCLEOTIDE SEQUENCE [LARGE SCALE GENOMIC DNA]</scope>
    <source>
        <strain evidence="5">CR</strain>
    </source>
</reference>
<dbReference type="GO" id="GO:0004536">
    <property type="term" value="F:DNA nuclease activity"/>
    <property type="evidence" value="ECO:0007669"/>
    <property type="project" value="InterPro"/>
</dbReference>
<dbReference type="HOGENOM" id="CLU_031506_4_2_4"/>
<dbReference type="eggNOG" id="COG0084">
    <property type="taxonomic scope" value="Bacteria"/>
</dbReference>
<dbReference type="STRING" id="946483.Cenrod_0666"/>